<name>A0A0F9YGQ0_9ZZZZ</name>
<comment type="caution">
    <text evidence="1">The sequence shown here is derived from an EMBL/GenBank/DDBJ whole genome shotgun (WGS) entry which is preliminary data.</text>
</comment>
<reference evidence="1" key="1">
    <citation type="journal article" date="2015" name="Nature">
        <title>Complex archaea that bridge the gap between prokaryotes and eukaryotes.</title>
        <authorList>
            <person name="Spang A."/>
            <person name="Saw J.H."/>
            <person name="Jorgensen S.L."/>
            <person name="Zaremba-Niedzwiedzka K."/>
            <person name="Martijn J."/>
            <person name="Lind A.E."/>
            <person name="van Eijk R."/>
            <person name="Schleper C."/>
            <person name="Guy L."/>
            <person name="Ettema T.J."/>
        </authorList>
    </citation>
    <scope>NUCLEOTIDE SEQUENCE</scope>
</reference>
<sequence length="194" mass="20189">MAVSTINYMKFILVDNWPGVPVTVADIPKDGFTGSEHHNVTSPVFPIGTKMQVFCDGAAGPTGQATLVYLKLGTQDATAVAAKSVVVQDSASNWYEVTNDPDSCIALPTGLAAVALTAMTNDTYGWFWCGGVCPKQYVAALTDDFATDAALEAGPFTGHALTSGVVGFGPMMVEGTSSTVMAETLFGYSLAQDA</sequence>
<dbReference type="AlphaFoldDB" id="A0A0F9YGQ0"/>
<protein>
    <submittedName>
        <fullName evidence="1">Uncharacterized protein</fullName>
    </submittedName>
</protein>
<dbReference type="EMBL" id="LAZR01000026">
    <property type="protein sequence ID" value="KKO03594.1"/>
    <property type="molecule type" value="Genomic_DNA"/>
</dbReference>
<proteinExistence type="predicted"/>
<gene>
    <name evidence="1" type="ORF">LCGC14_0095210</name>
</gene>
<organism evidence="1">
    <name type="scientific">marine sediment metagenome</name>
    <dbReference type="NCBI Taxonomy" id="412755"/>
    <lineage>
        <taxon>unclassified sequences</taxon>
        <taxon>metagenomes</taxon>
        <taxon>ecological metagenomes</taxon>
    </lineage>
</organism>
<evidence type="ECO:0000313" key="1">
    <source>
        <dbReference type="EMBL" id="KKO03594.1"/>
    </source>
</evidence>
<accession>A0A0F9YGQ0</accession>